<evidence type="ECO:0000256" key="2">
    <source>
        <dbReference type="ARBA" id="ARBA00022448"/>
    </source>
</evidence>
<dbReference type="PANTHER" id="PTHR23511:SF34">
    <property type="entry name" value="SYNAPTIC VESICLE GLYCOPROTEIN 2"/>
    <property type="match status" value="1"/>
</dbReference>
<protein>
    <submittedName>
        <fullName evidence="8">MFS transporter</fullName>
    </submittedName>
</protein>
<organism evidence="8 9">
    <name type="scientific">Streptomyces sp. 900116325</name>
    <dbReference type="NCBI Taxonomy" id="3154295"/>
    <lineage>
        <taxon>Bacteria</taxon>
        <taxon>Bacillati</taxon>
        <taxon>Actinomycetota</taxon>
        <taxon>Actinomycetes</taxon>
        <taxon>Kitasatosporales</taxon>
        <taxon>Streptomycetaceae</taxon>
        <taxon>Streptomyces</taxon>
    </lineage>
</organism>
<keyword evidence="4 6" id="KW-1133">Transmembrane helix</keyword>
<dbReference type="CDD" id="cd17316">
    <property type="entry name" value="MFS_SV2_like"/>
    <property type="match status" value="1"/>
</dbReference>
<name>A0ABV2U888_9ACTN</name>
<feature type="domain" description="Major facilitator superfamily (MFS) profile" evidence="7">
    <location>
        <begin position="62"/>
        <end position="492"/>
    </location>
</feature>
<dbReference type="InterPro" id="IPR005828">
    <property type="entry name" value="MFS_sugar_transport-like"/>
</dbReference>
<feature type="transmembrane region" description="Helical" evidence="6">
    <location>
        <begin position="221"/>
        <end position="241"/>
    </location>
</feature>
<feature type="transmembrane region" description="Helical" evidence="6">
    <location>
        <begin position="374"/>
        <end position="393"/>
    </location>
</feature>
<keyword evidence="9" id="KW-1185">Reference proteome</keyword>
<dbReference type="Proteomes" id="UP001550044">
    <property type="component" value="Unassembled WGS sequence"/>
</dbReference>
<evidence type="ECO:0000313" key="9">
    <source>
        <dbReference type="Proteomes" id="UP001550044"/>
    </source>
</evidence>
<dbReference type="InterPro" id="IPR020846">
    <property type="entry name" value="MFS_dom"/>
</dbReference>
<keyword evidence="5 6" id="KW-0472">Membrane</keyword>
<keyword evidence="2" id="KW-0813">Transport</keyword>
<gene>
    <name evidence="8" type="ORF">ABZV61_09295</name>
</gene>
<dbReference type="PROSITE" id="PS50850">
    <property type="entry name" value="MFS"/>
    <property type="match status" value="1"/>
</dbReference>
<dbReference type="PANTHER" id="PTHR23511">
    <property type="entry name" value="SYNAPTIC VESICLE GLYCOPROTEIN 2"/>
    <property type="match status" value="1"/>
</dbReference>
<feature type="transmembrane region" description="Helical" evidence="6">
    <location>
        <begin position="61"/>
        <end position="84"/>
    </location>
</feature>
<feature type="transmembrane region" description="Helical" evidence="6">
    <location>
        <begin position="127"/>
        <end position="147"/>
    </location>
</feature>
<evidence type="ECO:0000256" key="1">
    <source>
        <dbReference type="ARBA" id="ARBA00004651"/>
    </source>
</evidence>
<evidence type="ECO:0000256" key="5">
    <source>
        <dbReference type="ARBA" id="ARBA00023136"/>
    </source>
</evidence>
<accession>A0ABV2U888</accession>
<evidence type="ECO:0000259" key="7">
    <source>
        <dbReference type="PROSITE" id="PS50850"/>
    </source>
</evidence>
<dbReference type="InterPro" id="IPR005829">
    <property type="entry name" value="Sugar_transporter_CS"/>
</dbReference>
<dbReference type="SUPFAM" id="SSF103473">
    <property type="entry name" value="MFS general substrate transporter"/>
    <property type="match status" value="1"/>
</dbReference>
<reference evidence="8 9" key="1">
    <citation type="submission" date="2024-06" db="EMBL/GenBank/DDBJ databases">
        <title>The Natural Products Discovery Center: Release of the First 8490 Sequenced Strains for Exploring Actinobacteria Biosynthetic Diversity.</title>
        <authorList>
            <person name="Kalkreuter E."/>
            <person name="Kautsar S.A."/>
            <person name="Yang D."/>
            <person name="Bader C.D."/>
            <person name="Teijaro C.N."/>
            <person name="Fluegel L."/>
            <person name="Davis C.M."/>
            <person name="Simpson J.R."/>
            <person name="Lauterbach L."/>
            <person name="Steele A.D."/>
            <person name="Gui C."/>
            <person name="Meng S."/>
            <person name="Li G."/>
            <person name="Viehrig K."/>
            <person name="Ye F."/>
            <person name="Su P."/>
            <person name="Kiefer A.F."/>
            <person name="Nichols A."/>
            <person name="Cepeda A.J."/>
            <person name="Yan W."/>
            <person name="Fan B."/>
            <person name="Jiang Y."/>
            <person name="Adhikari A."/>
            <person name="Zheng C.-J."/>
            <person name="Schuster L."/>
            <person name="Cowan T.M."/>
            <person name="Smanski M.J."/>
            <person name="Chevrette M.G."/>
            <person name="De Carvalho L.P.S."/>
            <person name="Shen B."/>
        </authorList>
    </citation>
    <scope>NUCLEOTIDE SEQUENCE [LARGE SCALE GENOMIC DNA]</scope>
    <source>
        <strain evidence="8 9">NPDC005137</strain>
    </source>
</reference>
<dbReference type="RefSeq" id="WP_356709096.1">
    <property type="nucleotide sequence ID" value="NZ_JBEXIP010000005.1"/>
</dbReference>
<feature type="transmembrane region" description="Helical" evidence="6">
    <location>
        <begin position="196"/>
        <end position="215"/>
    </location>
</feature>
<feature type="transmembrane region" description="Helical" evidence="6">
    <location>
        <begin position="468"/>
        <end position="486"/>
    </location>
</feature>
<comment type="caution">
    <text evidence="8">The sequence shown here is derived from an EMBL/GenBank/DDBJ whole genome shotgun (WGS) entry which is preliminary data.</text>
</comment>
<sequence>MVHTIRRYVPAPHRKALVSSTSSLSAGTSPVKTSGTVLIRSAADVSDLVNSGTARGRHAKMIVIIALGGIFLDAYDLSSLAYGLPDITEQFGLSSTMAGTVTASISVGSLLGALVGGWLVDRIGRYRVFMANMLFFVATALVCAVAPDVWTLIAARFVMGIGVGMDIPVAIAFLAEFSRLRGKGSKGSRTAAWSPAWYTATSGCYLVIMLLYFFLPDAQLGWLWRFTVGFGAIPALLVLMLRRRYMNESPTWAADQGDLEGAARILRQSYGVDARVADDAPATTPRQARPGLAAYARLFTPPYRTRTIQSVSVGLAETFGYNAVAFGLPVIIATLMTQGPLTTIASSFALNLVFALTGGLLGSRWASTRGAWPMMTLGFAIQFVAITALGLIGDPSGTAVVTAGILMLGAFMFAQGFGPGAHIMSYASLGFPTSMRGVSIGFNQAVLRLGSTLTLFFFPILSSGLGTHVYWVILAAPVLGLIALLAKRWEPVGFDADAEERTRIETKSRG</sequence>
<keyword evidence="3 6" id="KW-0812">Transmembrane</keyword>
<dbReference type="Gene3D" id="1.20.1250.20">
    <property type="entry name" value="MFS general substrate transporter like domains"/>
    <property type="match status" value="1"/>
</dbReference>
<feature type="transmembrane region" description="Helical" evidence="6">
    <location>
        <begin position="153"/>
        <end position="175"/>
    </location>
</feature>
<feature type="transmembrane region" description="Helical" evidence="6">
    <location>
        <begin position="96"/>
        <end position="120"/>
    </location>
</feature>
<feature type="transmembrane region" description="Helical" evidence="6">
    <location>
        <begin position="319"/>
        <end position="337"/>
    </location>
</feature>
<comment type="subcellular location">
    <subcellularLocation>
        <location evidence="1">Cell membrane</location>
        <topology evidence="1">Multi-pass membrane protein</topology>
    </subcellularLocation>
</comment>
<evidence type="ECO:0000313" key="8">
    <source>
        <dbReference type="EMBL" id="MET8432988.1"/>
    </source>
</evidence>
<evidence type="ECO:0000256" key="4">
    <source>
        <dbReference type="ARBA" id="ARBA00022989"/>
    </source>
</evidence>
<feature type="transmembrane region" description="Helical" evidence="6">
    <location>
        <begin position="399"/>
        <end position="424"/>
    </location>
</feature>
<dbReference type="Pfam" id="PF00083">
    <property type="entry name" value="Sugar_tr"/>
    <property type="match status" value="1"/>
</dbReference>
<evidence type="ECO:0000256" key="3">
    <source>
        <dbReference type="ARBA" id="ARBA00022692"/>
    </source>
</evidence>
<dbReference type="PROSITE" id="PS00217">
    <property type="entry name" value="SUGAR_TRANSPORT_2"/>
    <property type="match status" value="1"/>
</dbReference>
<dbReference type="InterPro" id="IPR036259">
    <property type="entry name" value="MFS_trans_sf"/>
</dbReference>
<proteinExistence type="predicted"/>
<feature type="transmembrane region" description="Helical" evidence="6">
    <location>
        <begin position="343"/>
        <end position="362"/>
    </location>
</feature>
<dbReference type="EMBL" id="JBEXIP010000005">
    <property type="protein sequence ID" value="MET8432988.1"/>
    <property type="molecule type" value="Genomic_DNA"/>
</dbReference>
<evidence type="ECO:0000256" key="6">
    <source>
        <dbReference type="SAM" id="Phobius"/>
    </source>
</evidence>
<feature type="transmembrane region" description="Helical" evidence="6">
    <location>
        <begin position="445"/>
        <end position="462"/>
    </location>
</feature>